<sequence>MHQRATKSETEQGHHEDRQPLDVWGENVGNNVLSFQFATPSTQEFRGNFESANFLSASVFAMSAGDHAAERTLEHVRNDPDEYLIVTFQIAGVLTLTQDDRRITVPPGQFGLYLSSRPVLLECYGNYESRSVRIPLDRFTAGLIEAEDFGARAFDASSGMAPPVLGFLTGLFATDSSLATSTRAHVANHLVSMVEAMLADAHLPDREITRSASGKLLEECVSHIEEHLSDSRLNPQMVADAAHISTRYLQQIFRQSGMTCANYIRFRRIDRVRSDLANPEFALDPIEKLLQRWGVQNPSHFGQVFRRIEGCTPTEFRKRALGRKRII</sequence>
<dbReference type="Gene3D" id="1.10.10.60">
    <property type="entry name" value="Homeodomain-like"/>
    <property type="match status" value="1"/>
</dbReference>
<dbReference type="InterPro" id="IPR050204">
    <property type="entry name" value="AraC_XylS_family_regulators"/>
</dbReference>
<dbReference type="Pfam" id="PF12833">
    <property type="entry name" value="HTH_18"/>
    <property type="match status" value="1"/>
</dbReference>
<dbReference type="SUPFAM" id="SSF46689">
    <property type="entry name" value="Homeodomain-like"/>
    <property type="match status" value="1"/>
</dbReference>
<keyword evidence="1" id="KW-0805">Transcription regulation</keyword>
<dbReference type="InterPro" id="IPR009057">
    <property type="entry name" value="Homeodomain-like_sf"/>
</dbReference>
<dbReference type="EMBL" id="JAVDXZ010000001">
    <property type="protein sequence ID" value="MDR7328328.1"/>
    <property type="molecule type" value="Genomic_DNA"/>
</dbReference>
<evidence type="ECO:0000256" key="4">
    <source>
        <dbReference type="SAM" id="MobiDB-lite"/>
    </source>
</evidence>
<dbReference type="InterPro" id="IPR018062">
    <property type="entry name" value="HTH_AraC-typ_CS"/>
</dbReference>
<reference evidence="6" key="1">
    <citation type="submission" date="2023-07" db="EMBL/GenBank/DDBJ databases">
        <title>Sequencing the genomes of 1000 actinobacteria strains.</title>
        <authorList>
            <person name="Klenk H.-P."/>
        </authorList>
    </citation>
    <scope>NUCLEOTIDE SEQUENCE</scope>
    <source>
        <strain evidence="6">DSM 107476</strain>
    </source>
</reference>
<evidence type="ECO:0000256" key="2">
    <source>
        <dbReference type="ARBA" id="ARBA00023125"/>
    </source>
</evidence>
<gene>
    <name evidence="6" type="ORF">J2S39_000004</name>
</gene>
<keyword evidence="3" id="KW-0804">Transcription</keyword>
<name>A0ABU1ZTR6_9CORY</name>
<accession>A0ABU1ZTR6</accession>
<dbReference type="SMART" id="SM00342">
    <property type="entry name" value="HTH_ARAC"/>
    <property type="match status" value="1"/>
</dbReference>
<evidence type="ECO:0000313" key="6">
    <source>
        <dbReference type="EMBL" id="MDR7328328.1"/>
    </source>
</evidence>
<feature type="domain" description="HTH araC/xylS-type" evidence="5">
    <location>
        <begin position="218"/>
        <end position="319"/>
    </location>
</feature>
<evidence type="ECO:0000256" key="1">
    <source>
        <dbReference type="ARBA" id="ARBA00023015"/>
    </source>
</evidence>
<dbReference type="InterPro" id="IPR035418">
    <property type="entry name" value="AraC-bd_2"/>
</dbReference>
<keyword evidence="7" id="KW-1185">Reference proteome</keyword>
<keyword evidence="2" id="KW-0238">DNA-binding</keyword>
<dbReference type="Proteomes" id="UP001180840">
    <property type="component" value="Unassembled WGS sequence"/>
</dbReference>
<dbReference type="Pfam" id="PF14525">
    <property type="entry name" value="AraC_binding_2"/>
    <property type="match status" value="1"/>
</dbReference>
<evidence type="ECO:0000313" key="7">
    <source>
        <dbReference type="Proteomes" id="UP001180840"/>
    </source>
</evidence>
<dbReference type="PROSITE" id="PS01124">
    <property type="entry name" value="HTH_ARAC_FAMILY_2"/>
    <property type="match status" value="1"/>
</dbReference>
<dbReference type="RefSeq" id="WP_290197060.1">
    <property type="nucleotide sequence ID" value="NZ_CP047654.1"/>
</dbReference>
<feature type="compositionally biased region" description="Basic and acidic residues" evidence="4">
    <location>
        <begin position="1"/>
        <end position="20"/>
    </location>
</feature>
<dbReference type="PANTHER" id="PTHR46796">
    <property type="entry name" value="HTH-TYPE TRANSCRIPTIONAL ACTIVATOR RHAS-RELATED"/>
    <property type="match status" value="1"/>
</dbReference>
<comment type="caution">
    <text evidence="6">The sequence shown here is derived from an EMBL/GenBank/DDBJ whole genome shotgun (WGS) entry which is preliminary data.</text>
</comment>
<dbReference type="InterPro" id="IPR018060">
    <property type="entry name" value="HTH_AraC"/>
</dbReference>
<evidence type="ECO:0000259" key="5">
    <source>
        <dbReference type="PROSITE" id="PS01124"/>
    </source>
</evidence>
<protein>
    <submittedName>
        <fullName evidence="6">AraC-like DNA-binding protein</fullName>
    </submittedName>
</protein>
<proteinExistence type="predicted"/>
<dbReference type="PANTHER" id="PTHR46796:SF6">
    <property type="entry name" value="ARAC SUBFAMILY"/>
    <property type="match status" value="1"/>
</dbReference>
<evidence type="ECO:0000256" key="3">
    <source>
        <dbReference type="ARBA" id="ARBA00023163"/>
    </source>
</evidence>
<organism evidence="6 7">
    <name type="scientific">Corynebacterium guangdongense</name>
    <dbReference type="NCBI Taxonomy" id="1783348"/>
    <lineage>
        <taxon>Bacteria</taxon>
        <taxon>Bacillati</taxon>
        <taxon>Actinomycetota</taxon>
        <taxon>Actinomycetes</taxon>
        <taxon>Mycobacteriales</taxon>
        <taxon>Corynebacteriaceae</taxon>
        <taxon>Corynebacterium</taxon>
    </lineage>
</organism>
<dbReference type="PROSITE" id="PS00041">
    <property type="entry name" value="HTH_ARAC_FAMILY_1"/>
    <property type="match status" value="1"/>
</dbReference>
<feature type="region of interest" description="Disordered" evidence="4">
    <location>
        <begin position="1"/>
        <end position="22"/>
    </location>
</feature>